<dbReference type="RefSeq" id="WP_101519462.1">
    <property type="nucleotide sequence ID" value="NZ_PKLZ01000001.1"/>
</dbReference>
<sequence length="145" mass="15480">MQELPHHYQVSATAGAEGTVTLEGHSLPPLETAPPIEFGGPGGYWSPEAMLVGAVTDCFILSFRAVARASKLDWINIECSTEGTLERVERVNRFTELTVTAHLSVAAGTDTKKAQQLLEKAESVCLISNSLSSTVHLKATVGEIS</sequence>
<evidence type="ECO:0000313" key="2">
    <source>
        <dbReference type="Proteomes" id="UP000234845"/>
    </source>
</evidence>
<evidence type="ECO:0000313" key="1">
    <source>
        <dbReference type="EMBL" id="PLW83825.1"/>
    </source>
</evidence>
<dbReference type="Gene3D" id="3.30.300.20">
    <property type="match status" value="1"/>
</dbReference>
<name>A0A2N5Y607_9GAMM</name>
<organism evidence="1 2">
    <name type="scientific">Kineobactrum sediminis</name>
    <dbReference type="NCBI Taxonomy" id="1905677"/>
    <lineage>
        <taxon>Bacteria</taxon>
        <taxon>Pseudomonadati</taxon>
        <taxon>Pseudomonadota</taxon>
        <taxon>Gammaproteobacteria</taxon>
        <taxon>Cellvibrionales</taxon>
        <taxon>Halieaceae</taxon>
        <taxon>Kineobactrum</taxon>
    </lineage>
</organism>
<accession>A0A2N5Y607</accession>
<dbReference type="InterPro" id="IPR036102">
    <property type="entry name" value="OsmC/Ohrsf"/>
</dbReference>
<dbReference type="InterPro" id="IPR052707">
    <property type="entry name" value="OsmC_Ohr_Peroxiredoxin"/>
</dbReference>
<dbReference type="PANTHER" id="PTHR42830">
    <property type="entry name" value="OSMOTICALLY INDUCIBLE FAMILY PROTEIN"/>
    <property type="match status" value="1"/>
</dbReference>
<keyword evidence="2" id="KW-1185">Reference proteome</keyword>
<gene>
    <name evidence="1" type="ORF">CWI75_00205</name>
</gene>
<dbReference type="EMBL" id="PKLZ01000001">
    <property type="protein sequence ID" value="PLW83825.1"/>
    <property type="molecule type" value="Genomic_DNA"/>
</dbReference>
<comment type="caution">
    <text evidence="1">The sequence shown here is derived from an EMBL/GenBank/DDBJ whole genome shotgun (WGS) entry which is preliminary data.</text>
</comment>
<dbReference type="AlphaFoldDB" id="A0A2N5Y607"/>
<dbReference type="Proteomes" id="UP000234845">
    <property type="component" value="Unassembled WGS sequence"/>
</dbReference>
<proteinExistence type="predicted"/>
<reference evidence="2" key="1">
    <citation type="submission" date="2017-11" db="EMBL/GenBank/DDBJ databases">
        <title>The draft genome sequence of Chromatocurvus sp. F02.</title>
        <authorList>
            <person name="Du Z.-J."/>
            <person name="Chang Y.-Q."/>
        </authorList>
    </citation>
    <scope>NUCLEOTIDE SEQUENCE [LARGE SCALE GENOMIC DNA]</scope>
    <source>
        <strain evidence="2">F02</strain>
    </source>
</reference>
<dbReference type="PANTHER" id="PTHR42830:SF2">
    <property type="entry name" value="OSMC_OHR FAMILY PROTEIN"/>
    <property type="match status" value="1"/>
</dbReference>
<dbReference type="InterPro" id="IPR003718">
    <property type="entry name" value="OsmC/Ohr_fam"/>
</dbReference>
<dbReference type="OrthoDB" id="9795405at2"/>
<dbReference type="Pfam" id="PF02566">
    <property type="entry name" value="OsmC"/>
    <property type="match status" value="1"/>
</dbReference>
<dbReference type="SUPFAM" id="SSF82784">
    <property type="entry name" value="OsmC-like"/>
    <property type="match status" value="1"/>
</dbReference>
<dbReference type="InterPro" id="IPR015946">
    <property type="entry name" value="KH_dom-like_a/b"/>
</dbReference>
<protein>
    <submittedName>
        <fullName evidence="1">Osmotically inducible protein OsmC</fullName>
    </submittedName>
</protein>